<evidence type="ECO:0000256" key="8">
    <source>
        <dbReference type="ARBA" id="ARBA00023235"/>
    </source>
</evidence>
<dbReference type="GO" id="GO:0043138">
    <property type="term" value="F:3'-5' DNA helicase activity"/>
    <property type="evidence" value="ECO:0007669"/>
    <property type="project" value="UniProtKB-EC"/>
</dbReference>
<keyword evidence="3" id="KW-0547">Nucleotide-binding</keyword>
<evidence type="ECO:0000256" key="3">
    <source>
        <dbReference type="ARBA" id="ARBA00022741"/>
    </source>
</evidence>
<evidence type="ECO:0000313" key="17">
    <source>
        <dbReference type="Proteomes" id="UP000465240"/>
    </source>
</evidence>
<dbReference type="InterPro" id="IPR001650">
    <property type="entry name" value="Helicase_C-like"/>
</dbReference>
<reference evidence="15 17" key="1">
    <citation type="journal article" date="2019" name="Emerg. Microbes Infect.">
        <title>Comprehensive subspecies identification of 175 nontuberculous mycobacteria species based on 7547 genomic profiles.</title>
        <authorList>
            <person name="Matsumoto Y."/>
            <person name="Kinjo T."/>
            <person name="Motooka D."/>
            <person name="Nabeya D."/>
            <person name="Jung N."/>
            <person name="Uechi K."/>
            <person name="Horii T."/>
            <person name="Iida T."/>
            <person name="Fujita J."/>
            <person name="Nakamura S."/>
        </authorList>
    </citation>
    <scope>NUCLEOTIDE SEQUENCE [LARGE SCALE GENOMIC DNA]</scope>
    <source>
        <strain evidence="15 17">JCM 18565</strain>
    </source>
</reference>
<dbReference type="EMBL" id="BLKX01000001">
    <property type="protein sequence ID" value="GFG80356.1"/>
    <property type="molecule type" value="Genomic_DNA"/>
</dbReference>
<comment type="similarity">
    <text evidence="1">Belongs to the helicase family. RecQ subfamily.</text>
</comment>
<dbReference type="PANTHER" id="PTHR13710">
    <property type="entry name" value="DNA HELICASE RECQ FAMILY MEMBER"/>
    <property type="match status" value="1"/>
</dbReference>
<dbReference type="Gene3D" id="3.40.50.300">
    <property type="entry name" value="P-loop containing nucleotide triphosphate hydrolases"/>
    <property type="match status" value="2"/>
</dbReference>
<dbReference type="InterPro" id="IPR027417">
    <property type="entry name" value="P-loop_NTPase"/>
</dbReference>
<accession>A0AAJ1W0U8</accession>
<protein>
    <recommendedName>
        <fullName evidence="11">ATP-dependent DNA helicase RecQ</fullName>
        <ecNumber evidence="10">5.6.2.4</ecNumber>
    </recommendedName>
    <alternativeName>
        <fullName evidence="12">DNA 3'-5' helicase RecQ</fullName>
    </alternativeName>
</protein>
<dbReference type="SMART" id="SM00487">
    <property type="entry name" value="DEXDc"/>
    <property type="match status" value="1"/>
</dbReference>
<keyword evidence="8" id="KW-0413">Isomerase</keyword>
<dbReference type="InterPro" id="IPR014001">
    <property type="entry name" value="Helicase_ATP-bd"/>
</dbReference>
<dbReference type="KEGG" id="mpag:C0J29_20485"/>
<dbReference type="GO" id="GO:0043590">
    <property type="term" value="C:bacterial nucleoid"/>
    <property type="evidence" value="ECO:0007669"/>
    <property type="project" value="TreeGrafter"/>
</dbReference>
<comment type="caution">
    <text evidence="16">The sequence shown here is derived from an EMBL/GenBank/DDBJ whole genome shotgun (WGS) entry which is preliminary data.</text>
</comment>
<dbReference type="RefSeq" id="WP_120793402.1">
    <property type="nucleotide sequence ID" value="NZ_BLKX01000001.1"/>
</dbReference>
<keyword evidence="4 16" id="KW-0378">Hydrolase</keyword>
<dbReference type="GO" id="GO:0005737">
    <property type="term" value="C:cytoplasm"/>
    <property type="evidence" value="ECO:0007669"/>
    <property type="project" value="TreeGrafter"/>
</dbReference>
<feature type="domain" description="Helicase ATP-binding" evidence="13">
    <location>
        <begin position="32"/>
        <end position="202"/>
    </location>
</feature>
<gene>
    <name evidence="15" type="primary">recQ</name>
    <name evidence="15" type="ORF">MPRG_36320</name>
    <name evidence="16" type="ORF">QXL92_03965</name>
</gene>
<dbReference type="PROSITE" id="PS51194">
    <property type="entry name" value="HELICASE_CTER"/>
    <property type="match status" value="1"/>
</dbReference>
<dbReference type="CDD" id="cd17920">
    <property type="entry name" value="DEXHc_RecQ"/>
    <property type="match status" value="1"/>
</dbReference>
<comment type="catalytic activity">
    <reaction evidence="9">
        <text>Couples ATP hydrolysis with the unwinding of duplex DNA by translocating in the 3'-5' direction.</text>
        <dbReference type="EC" id="5.6.2.4"/>
    </reaction>
</comment>
<feature type="domain" description="Helicase C-terminal" evidence="14">
    <location>
        <begin position="229"/>
        <end position="382"/>
    </location>
</feature>
<keyword evidence="6" id="KW-0067">ATP-binding</keyword>
<evidence type="ECO:0000256" key="10">
    <source>
        <dbReference type="ARBA" id="ARBA00034808"/>
    </source>
</evidence>
<dbReference type="AlphaFoldDB" id="A0AAJ1W0U8"/>
<dbReference type="InterPro" id="IPR011545">
    <property type="entry name" value="DEAD/DEAH_box_helicase_dom"/>
</dbReference>
<reference evidence="15" key="2">
    <citation type="submission" date="2020-02" db="EMBL/GenBank/DDBJ databases">
        <authorList>
            <person name="Matsumoto Y."/>
            <person name="Kinjo T."/>
            <person name="Motooka D."/>
            <person name="Nabeya D."/>
            <person name="Jung N."/>
            <person name="Uechi K."/>
            <person name="Horii T."/>
            <person name="Iida T."/>
            <person name="Fujita J."/>
            <person name="Nakamura S."/>
        </authorList>
    </citation>
    <scope>NUCLEOTIDE SEQUENCE</scope>
    <source>
        <strain evidence="15">JCM 18565</strain>
    </source>
</reference>
<reference evidence="16" key="3">
    <citation type="submission" date="2023-06" db="EMBL/GenBank/DDBJ databases">
        <title>Identification of two novel mycobacterium reveal diversities and complexities of Mycobacterium gordonae clade.</title>
        <authorList>
            <person name="Matsumoto Y."/>
            <person name="Nakamura S."/>
            <person name="Motooka D."/>
            <person name="Fukushima K."/>
        </authorList>
    </citation>
    <scope>NUCLEOTIDE SEQUENCE</scope>
    <source>
        <strain evidence="16">TY812</strain>
    </source>
</reference>
<dbReference type="GO" id="GO:0030894">
    <property type="term" value="C:replisome"/>
    <property type="evidence" value="ECO:0007669"/>
    <property type="project" value="TreeGrafter"/>
</dbReference>
<evidence type="ECO:0000256" key="9">
    <source>
        <dbReference type="ARBA" id="ARBA00034617"/>
    </source>
</evidence>
<keyword evidence="17" id="KW-1185">Reference proteome</keyword>
<dbReference type="SMART" id="SM00490">
    <property type="entry name" value="HELICc"/>
    <property type="match status" value="1"/>
</dbReference>
<dbReference type="Pfam" id="PF00270">
    <property type="entry name" value="DEAD"/>
    <property type="match status" value="1"/>
</dbReference>
<dbReference type="InterPro" id="IPR036388">
    <property type="entry name" value="WH-like_DNA-bd_sf"/>
</dbReference>
<proteinExistence type="inferred from homology"/>
<dbReference type="EC" id="5.6.2.4" evidence="10"/>
<dbReference type="Pfam" id="PF16124">
    <property type="entry name" value="RecQ_Zn_bind"/>
    <property type="match status" value="1"/>
</dbReference>
<evidence type="ECO:0000256" key="6">
    <source>
        <dbReference type="ARBA" id="ARBA00022840"/>
    </source>
</evidence>
<sequence>MDGSAGDTSELDAVARTHFGWDELTDHQRAAMRAVLHGRDLLAVMPTGSGKSAIYLIPSVLTDGVTLVVSPLLALQKDQIAAIEESGAGTAVAVNSALRAAQRRRAWQAIDSGSADFVFISPEQLANDEVVDRLRRVRLSLCVVDEAHCVSAWGHDFRPDYRRLADVFHQLGQSIPITALTATASGVVRRDIIGRLGLHRPDVVVAGFDRPNLRLIVERYLEEENKRSAVIDWVAALQGPGLLYTATRKDAESYAESLRDKGIAAAFYHAGMSAAQREQVHVGFRDDAYEVVVATSAFGMGIDKPNVRFVAHASTPDSLDSYYQQIGRAGRDGGDAHALLFYRPEDLGLARFFTAGRPDEQLLRAVFGVLDPVQPTKLRDLRAALAVPGRRLTSAVNILEEAGAVRSTRNGFVRLAVSPDAALTAAQEMVELRERVDLSRVEMMRGYAETYSCRRVSLLSYFGEYLDEPCGNCDRCLAAEQLDDVRTERPAHDVGTAVRHSQWGSGMVIGGDHERVTVLFDEFGYRTLSMAAVREKGLLEVAAGDASAG</sequence>
<evidence type="ECO:0000256" key="5">
    <source>
        <dbReference type="ARBA" id="ARBA00022806"/>
    </source>
</evidence>
<evidence type="ECO:0000313" key="16">
    <source>
        <dbReference type="EMBL" id="MDP7733908.1"/>
    </source>
</evidence>
<dbReference type="GO" id="GO:0003677">
    <property type="term" value="F:DNA binding"/>
    <property type="evidence" value="ECO:0007669"/>
    <property type="project" value="UniProtKB-KW"/>
</dbReference>
<organism evidence="16 18">
    <name type="scientific">Mycobacterium paragordonae</name>
    <dbReference type="NCBI Taxonomy" id="1389713"/>
    <lineage>
        <taxon>Bacteria</taxon>
        <taxon>Bacillati</taxon>
        <taxon>Actinomycetota</taxon>
        <taxon>Actinomycetes</taxon>
        <taxon>Mycobacteriales</taxon>
        <taxon>Mycobacteriaceae</taxon>
        <taxon>Mycobacterium</taxon>
    </lineage>
</organism>
<keyword evidence="2" id="KW-0479">Metal-binding</keyword>
<dbReference type="InterPro" id="IPR032284">
    <property type="entry name" value="RecQ_Zn-bd"/>
</dbReference>
<dbReference type="SUPFAM" id="SSF52540">
    <property type="entry name" value="P-loop containing nucleoside triphosphate hydrolases"/>
    <property type="match status" value="1"/>
</dbReference>
<evidence type="ECO:0000313" key="15">
    <source>
        <dbReference type="EMBL" id="GFG80356.1"/>
    </source>
</evidence>
<keyword evidence="7" id="KW-0238">DNA-binding</keyword>
<evidence type="ECO:0000256" key="2">
    <source>
        <dbReference type="ARBA" id="ARBA00022723"/>
    </source>
</evidence>
<evidence type="ECO:0000256" key="11">
    <source>
        <dbReference type="ARBA" id="ARBA00044535"/>
    </source>
</evidence>
<dbReference type="Proteomes" id="UP000465240">
    <property type="component" value="Unassembled WGS sequence"/>
</dbReference>
<evidence type="ECO:0000256" key="12">
    <source>
        <dbReference type="ARBA" id="ARBA00044550"/>
    </source>
</evidence>
<dbReference type="GO" id="GO:0046872">
    <property type="term" value="F:metal ion binding"/>
    <property type="evidence" value="ECO:0007669"/>
    <property type="project" value="UniProtKB-KW"/>
</dbReference>
<dbReference type="GO" id="GO:0006310">
    <property type="term" value="P:DNA recombination"/>
    <property type="evidence" value="ECO:0007669"/>
    <property type="project" value="InterPro"/>
</dbReference>
<dbReference type="NCBIfam" id="TIGR00614">
    <property type="entry name" value="recQ_fam"/>
    <property type="match status" value="1"/>
</dbReference>
<evidence type="ECO:0000256" key="4">
    <source>
        <dbReference type="ARBA" id="ARBA00022801"/>
    </source>
</evidence>
<evidence type="ECO:0000256" key="1">
    <source>
        <dbReference type="ARBA" id="ARBA00005446"/>
    </source>
</evidence>
<dbReference type="Proteomes" id="UP001229081">
    <property type="component" value="Unassembled WGS sequence"/>
</dbReference>
<dbReference type="Pfam" id="PF00271">
    <property type="entry name" value="Helicase_C"/>
    <property type="match status" value="1"/>
</dbReference>
<evidence type="ECO:0000256" key="7">
    <source>
        <dbReference type="ARBA" id="ARBA00023125"/>
    </source>
</evidence>
<dbReference type="Gene3D" id="1.10.10.10">
    <property type="entry name" value="Winged helix-like DNA-binding domain superfamily/Winged helix DNA-binding domain"/>
    <property type="match status" value="1"/>
</dbReference>
<dbReference type="GO" id="GO:0005524">
    <property type="term" value="F:ATP binding"/>
    <property type="evidence" value="ECO:0007669"/>
    <property type="project" value="UniProtKB-KW"/>
</dbReference>
<dbReference type="PROSITE" id="PS51192">
    <property type="entry name" value="HELICASE_ATP_BIND_1"/>
    <property type="match status" value="1"/>
</dbReference>
<dbReference type="PANTHER" id="PTHR13710:SF105">
    <property type="entry name" value="ATP-DEPENDENT DNA HELICASE Q1"/>
    <property type="match status" value="1"/>
</dbReference>
<evidence type="ECO:0000259" key="13">
    <source>
        <dbReference type="PROSITE" id="PS51192"/>
    </source>
</evidence>
<evidence type="ECO:0000313" key="18">
    <source>
        <dbReference type="Proteomes" id="UP001229081"/>
    </source>
</evidence>
<dbReference type="GO" id="GO:0009378">
    <property type="term" value="F:four-way junction helicase activity"/>
    <property type="evidence" value="ECO:0007669"/>
    <property type="project" value="TreeGrafter"/>
</dbReference>
<dbReference type="GO" id="GO:0016787">
    <property type="term" value="F:hydrolase activity"/>
    <property type="evidence" value="ECO:0007669"/>
    <property type="project" value="UniProtKB-KW"/>
</dbReference>
<dbReference type="EMBL" id="JAUFSA010000001">
    <property type="protein sequence ID" value="MDP7733908.1"/>
    <property type="molecule type" value="Genomic_DNA"/>
</dbReference>
<evidence type="ECO:0000259" key="14">
    <source>
        <dbReference type="PROSITE" id="PS51194"/>
    </source>
</evidence>
<dbReference type="InterPro" id="IPR004589">
    <property type="entry name" value="DNA_helicase_ATP-dep_RecQ"/>
</dbReference>
<dbReference type="GO" id="GO:0006281">
    <property type="term" value="P:DNA repair"/>
    <property type="evidence" value="ECO:0007669"/>
    <property type="project" value="TreeGrafter"/>
</dbReference>
<keyword evidence="5 16" id="KW-0347">Helicase</keyword>
<name>A0AAJ1W0U8_9MYCO</name>